<feature type="coiled-coil region" evidence="10">
    <location>
        <begin position="122"/>
        <end position="163"/>
    </location>
</feature>
<dbReference type="Gene3D" id="1.20.5.170">
    <property type="match status" value="1"/>
</dbReference>
<evidence type="ECO:0008006" key="14">
    <source>
        <dbReference type="Google" id="ProtNLM"/>
    </source>
</evidence>
<dbReference type="OrthoDB" id="2163284at2759"/>
<dbReference type="HOGENOM" id="CLU_102236_2_0_1"/>
<feature type="compositionally biased region" description="Basic and acidic residues" evidence="11">
    <location>
        <begin position="60"/>
        <end position="71"/>
    </location>
</feature>
<keyword evidence="8 10" id="KW-0175">Coiled coil</keyword>
<evidence type="ECO:0000256" key="10">
    <source>
        <dbReference type="SAM" id="Coils"/>
    </source>
</evidence>
<evidence type="ECO:0000256" key="6">
    <source>
        <dbReference type="ARBA" id="ARBA00022490"/>
    </source>
</evidence>
<dbReference type="PANTHER" id="PTHR21614">
    <property type="entry name" value="SHORT COILED COIL PROTEIN"/>
    <property type="match status" value="1"/>
</dbReference>
<proteinExistence type="inferred from homology"/>
<dbReference type="KEGG" id="tve:TRV_06326"/>
<dbReference type="Proteomes" id="UP000008383">
    <property type="component" value="Unassembled WGS sequence"/>
</dbReference>
<gene>
    <name evidence="12" type="ORF">TRV_06326</name>
</gene>
<accession>D4DGM1</accession>
<dbReference type="InterPro" id="IPR019357">
    <property type="entry name" value="SCOC"/>
</dbReference>
<comment type="caution">
    <text evidence="12">The sequence shown here is derived from an EMBL/GenBank/DDBJ whole genome shotgun (WGS) entry which is preliminary data.</text>
</comment>
<name>D4DGM1_TRIVH</name>
<dbReference type="AlphaFoldDB" id="D4DGM1"/>
<dbReference type="GO" id="GO:0005829">
    <property type="term" value="C:cytosol"/>
    <property type="evidence" value="ECO:0007669"/>
    <property type="project" value="UniProtKB-SubCell"/>
</dbReference>
<evidence type="ECO:0000256" key="3">
    <source>
        <dbReference type="ARBA" id="ARBA00004514"/>
    </source>
</evidence>
<evidence type="ECO:0000256" key="9">
    <source>
        <dbReference type="ARBA" id="ARBA00023136"/>
    </source>
</evidence>
<feature type="compositionally biased region" description="Polar residues" evidence="11">
    <location>
        <begin position="170"/>
        <end position="182"/>
    </location>
</feature>
<evidence type="ECO:0000313" key="13">
    <source>
        <dbReference type="Proteomes" id="UP000008383"/>
    </source>
</evidence>
<keyword evidence="9" id="KW-0472">Membrane</keyword>
<reference evidence="13" key="1">
    <citation type="journal article" date="2011" name="Genome Biol.">
        <title>Comparative and functional genomics provide insights into the pathogenicity of dermatophytic fungi.</title>
        <authorList>
            <person name="Burmester A."/>
            <person name="Shelest E."/>
            <person name="Gloeckner G."/>
            <person name="Heddergott C."/>
            <person name="Schindler S."/>
            <person name="Staib P."/>
            <person name="Heidel A."/>
            <person name="Felder M."/>
            <person name="Petzold A."/>
            <person name="Szafranski K."/>
            <person name="Feuermann M."/>
            <person name="Pedruzzi I."/>
            <person name="Priebe S."/>
            <person name="Groth M."/>
            <person name="Winkler R."/>
            <person name="Li W."/>
            <person name="Kniemeyer O."/>
            <person name="Schroeckh V."/>
            <person name="Hertweck C."/>
            <person name="Hube B."/>
            <person name="White T.C."/>
            <person name="Platzer M."/>
            <person name="Guthke R."/>
            <person name="Heitman J."/>
            <person name="Woestemeyer J."/>
            <person name="Zipfel P.F."/>
            <person name="Monod M."/>
            <person name="Brakhage A.A."/>
        </authorList>
    </citation>
    <scope>NUCLEOTIDE SEQUENCE [LARGE SCALE GENOMIC DNA]</scope>
    <source>
        <strain evidence="13">HKI 0517</strain>
    </source>
</reference>
<evidence type="ECO:0000256" key="2">
    <source>
        <dbReference type="ARBA" id="ARBA00004255"/>
    </source>
</evidence>
<evidence type="ECO:0000256" key="5">
    <source>
        <dbReference type="ARBA" id="ARBA00010880"/>
    </source>
</evidence>
<keyword evidence="6" id="KW-0963">Cytoplasm</keyword>
<evidence type="ECO:0000256" key="11">
    <source>
        <dbReference type="SAM" id="MobiDB-lite"/>
    </source>
</evidence>
<evidence type="ECO:0000256" key="4">
    <source>
        <dbReference type="ARBA" id="ARBA00004601"/>
    </source>
</evidence>
<feature type="region of interest" description="Disordered" evidence="11">
    <location>
        <begin position="170"/>
        <end position="191"/>
    </location>
</feature>
<dbReference type="GO" id="GO:0005802">
    <property type="term" value="C:trans-Golgi network"/>
    <property type="evidence" value="ECO:0007669"/>
    <property type="project" value="TreeGrafter"/>
</dbReference>
<organism evidence="12 13">
    <name type="scientific">Trichophyton verrucosum (strain HKI 0517)</name>
    <dbReference type="NCBI Taxonomy" id="663202"/>
    <lineage>
        <taxon>Eukaryota</taxon>
        <taxon>Fungi</taxon>
        <taxon>Dikarya</taxon>
        <taxon>Ascomycota</taxon>
        <taxon>Pezizomycotina</taxon>
        <taxon>Eurotiomycetes</taxon>
        <taxon>Eurotiomycetidae</taxon>
        <taxon>Onygenales</taxon>
        <taxon>Arthrodermataceae</taxon>
        <taxon>Trichophyton</taxon>
    </lineage>
</organism>
<dbReference type="GeneID" id="9583554"/>
<evidence type="ECO:0000256" key="8">
    <source>
        <dbReference type="ARBA" id="ARBA00023054"/>
    </source>
</evidence>
<dbReference type="RefSeq" id="XP_003019654.1">
    <property type="nucleotide sequence ID" value="XM_003019608.1"/>
</dbReference>
<feature type="region of interest" description="Disordered" evidence="11">
    <location>
        <begin position="1"/>
        <end position="106"/>
    </location>
</feature>
<keyword evidence="13" id="KW-1185">Reference proteome</keyword>
<comment type="subcellular location">
    <subcellularLocation>
        <location evidence="3">Cytoplasm</location>
        <location evidence="3">Cytosol</location>
    </subcellularLocation>
    <subcellularLocation>
        <location evidence="2">Golgi apparatus membrane</location>
        <topology evidence="2">Peripheral membrane protein</topology>
        <orientation evidence="2">Cytoplasmic side</orientation>
    </subcellularLocation>
    <subcellularLocation>
        <location evidence="4">Golgi apparatus</location>
        <location evidence="4">trans-Golgi network</location>
    </subcellularLocation>
</comment>
<dbReference type="Pfam" id="PF10224">
    <property type="entry name" value="DUF2205"/>
    <property type="match status" value="1"/>
</dbReference>
<dbReference type="EMBL" id="ACYE01000360">
    <property type="protein sequence ID" value="EFE39009.1"/>
    <property type="molecule type" value="Genomic_DNA"/>
</dbReference>
<dbReference type="PANTHER" id="PTHR21614:SF0">
    <property type="entry name" value="GEO08385P1"/>
    <property type="match status" value="1"/>
</dbReference>
<dbReference type="GO" id="GO:0000139">
    <property type="term" value="C:Golgi membrane"/>
    <property type="evidence" value="ECO:0007669"/>
    <property type="project" value="UniProtKB-SubCell"/>
</dbReference>
<comment type="similarity">
    <text evidence="5">Belongs to the SCOC family.</text>
</comment>
<evidence type="ECO:0000256" key="7">
    <source>
        <dbReference type="ARBA" id="ARBA00023034"/>
    </source>
</evidence>
<evidence type="ECO:0000313" key="12">
    <source>
        <dbReference type="EMBL" id="EFE39009.1"/>
    </source>
</evidence>
<evidence type="ECO:0000256" key="1">
    <source>
        <dbReference type="ARBA" id="ARBA00002743"/>
    </source>
</evidence>
<sequence>MAADTGLYNSSEPVHTMPSPAPNDSNSNGTTNGTHPTANHDNENSHPSPTSSSSSVSDVESERKSRADRPRIASRKPSASILVPRDHPEIEIEKEEFPPDDARAMSPRRNFADVKRLGTQARLTLKEQAKTLQSSLQALADRIDEVKSDHDKLENENRFLQDYIGGLTRTMSTKSELTSTSGAGKGKKSQK</sequence>
<keyword evidence="7" id="KW-0333">Golgi apparatus</keyword>
<protein>
    <recommendedName>
        <fullName evidence="14">BZIP transcription factor</fullName>
    </recommendedName>
</protein>
<feature type="compositionally biased region" description="Low complexity" evidence="11">
    <location>
        <begin position="25"/>
        <end position="34"/>
    </location>
</feature>
<feature type="compositionally biased region" description="Low complexity" evidence="11">
    <location>
        <begin position="45"/>
        <end position="58"/>
    </location>
</feature>
<feature type="compositionally biased region" description="Basic and acidic residues" evidence="11">
    <location>
        <begin position="84"/>
        <end position="103"/>
    </location>
</feature>
<comment type="function">
    <text evidence="1">Positive regulator of amino acid starvation-induced autophagy.</text>
</comment>